<dbReference type="SUPFAM" id="SSF110849">
    <property type="entry name" value="ParB/Sulfiredoxin"/>
    <property type="match status" value="1"/>
</dbReference>
<dbReference type="EMBL" id="RCOS01000005">
    <property type="protein sequence ID" value="RSN79050.1"/>
    <property type="molecule type" value="Genomic_DNA"/>
</dbReference>
<keyword evidence="3" id="KW-1185">Reference proteome</keyword>
<evidence type="ECO:0000313" key="3">
    <source>
        <dbReference type="Proteomes" id="UP000277582"/>
    </source>
</evidence>
<feature type="domain" description="ParB-like N-terminal" evidence="1">
    <location>
        <begin position="4"/>
        <end position="86"/>
    </location>
</feature>
<proteinExistence type="predicted"/>
<dbReference type="OrthoDB" id="89900at2157"/>
<dbReference type="RefSeq" id="WP_125670030.1">
    <property type="nucleotide sequence ID" value="NZ_RCOS01000005.1"/>
</dbReference>
<dbReference type="Proteomes" id="UP000277582">
    <property type="component" value="Unassembled WGS sequence"/>
</dbReference>
<evidence type="ECO:0000259" key="1">
    <source>
        <dbReference type="SMART" id="SM00470"/>
    </source>
</evidence>
<dbReference type="Gene3D" id="3.90.1530.10">
    <property type="entry name" value="Conserved hypothetical protein from pyrococcus furiosus pfu- 392566-001, ParB domain"/>
    <property type="match status" value="1"/>
</dbReference>
<accession>A0A3R9Q1W0</accession>
<reference evidence="2 3" key="1">
    <citation type="submission" date="2018-10" db="EMBL/GenBank/DDBJ databases">
        <title>Co-occurring genomic capacity for anaerobic methane metabolism and dissimilatory sulfite reduction discovered in the Korarchaeota.</title>
        <authorList>
            <person name="Mckay L.J."/>
            <person name="Dlakic M."/>
            <person name="Fields M.W."/>
            <person name="Delmont T.O."/>
            <person name="Eren A.M."/>
            <person name="Jay Z.J."/>
            <person name="Klingelsmith K.B."/>
            <person name="Rusch D.B."/>
            <person name="Inskeep W.P."/>
        </authorList>
    </citation>
    <scope>NUCLEOTIDE SEQUENCE [LARGE SCALE GENOMIC DNA]</scope>
    <source>
        <strain evidence="2 3">MDKW</strain>
    </source>
</reference>
<comment type="caution">
    <text evidence="2">The sequence shown here is derived from an EMBL/GenBank/DDBJ whole genome shotgun (WGS) entry which is preliminary data.</text>
</comment>
<dbReference type="InterPro" id="IPR036086">
    <property type="entry name" value="ParB/Sulfiredoxin_sf"/>
</dbReference>
<gene>
    <name evidence="2" type="ORF">D6D85_00240</name>
</gene>
<organism evidence="2 3">
    <name type="scientific">Candidatus Methanodesulfokora washburnensis</name>
    <dbReference type="NCBI Taxonomy" id="2478471"/>
    <lineage>
        <taxon>Archaea</taxon>
        <taxon>Thermoproteota</taxon>
        <taxon>Candidatus Korarchaeia</taxon>
        <taxon>Candidatus Korarchaeia incertae sedis</taxon>
        <taxon>Candidatus Methanodesulfokora</taxon>
    </lineage>
</organism>
<dbReference type="InterPro" id="IPR003115">
    <property type="entry name" value="ParB_N"/>
</dbReference>
<sequence length="127" mass="14595">MEVFLVPLSCLLPHEHVRSYRAREIKRNIEESAVFKRPIVVDRETGTILDGHHRFTAAKIVGLTRIPAFLVKYTSAEIEVVGWKDPVTKMDVLRAALSGRLMPPKTSRHLLPFEQERVDLPLEEVRE</sequence>
<dbReference type="AlphaFoldDB" id="A0A3R9Q1W0"/>
<name>A0A3R9Q1W0_9CREN</name>
<protein>
    <submittedName>
        <fullName evidence="2">Transcriptional regulator</fullName>
    </submittedName>
</protein>
<evidence type="ECO:0000313" key="2">
    <source>
        <dbReference type="EMBL" id="RSN79050.1"/>
    </source>
</evidence>
<dbReference type="SMART" id="SM00470">
    <property type="entry name" value="ParB"/>
    <property type="match status" value="1"/>
</dbReference>
<dbReference type="CDD" id="cd16400">
    <property type="entry name" value="ParB_Srx_like_nuclease"/>
    <property type="match status" value="1"/>
</dbReference>